<reference evidence="9 10" key="1">
    <citation type="submission" date="2019-06" db="EMBL/GenBank/DDBJ databases">
        <title>WGS assembly of Gossypium darwinii.</title>
        <authorList>
            <person name="Chen Z.J."/>
            <person name="Sreedasyam A."/>
            <person name="Ando A."/>
            <person name="Song Q."/>
            <person name="De L."/>
            <person name="Hulse-Kemp A."/>
            <person name="Ding M."/>
            <person name="Ye W."/>
            <person name="Kirkbride R."/>
            <person name="Jenkins J."/>
            <person name="Plott C."/>
            <person name="Lovell J."/>
            <person name="Lin Y.-M."/>
            <person name="Vaughn R."/>
            <person name="Liu B."/>
            <person name="Li W."/>
            <person name="Simpson S."/>
            <person name="Scheffler B."/>
            <person name="Saski C."/>
            <person name="Grover C."/>
            <person name="Hu G."/>
            <person name="Conover J."/>
            <person name="Carlson J."/>
            <person name="Shu S."/>
            <person name="Boston L."/>
            <person name="Williams M."/>
            <person name="Peterson D."/>
            <person name="Mcgee K."/>
            <person name="Jones D."/>
            <person name="Wendel J."/>
            <person name="Stelly D."/>
            <person name="Grimwood J."/>
            <person name="Schmutz J."/>
        </authorList>
    </citation>
    <scope>NUCLEOTIDE SEQUENCE [LARGE SCALE GENOMIC DNA]</scope>
    <source>
        <strain evidence="9">1808015.09</strain>
    </source>
</reference>
<keyword evidence="5" id="KW-0611">Plant defense</keyword>
<evidence type="ECO:0000256" key="7">
    <source>
        <dbReference type="SAM" id="Phobius"/>
    </source>
</evidence>
<dbReference type="CDD" id="cd00107">
    <property type="entry name" value="Knot1"/>
    <property type="match status" value="1"/>
</dbReference>
<comment type="similarity">
    <text evidence="1">Belongs to the DEFL family.</text>
</comment>
<evidence type="ECO:0000256" key="1">
    <source>
        <dbReference type="ARBA" id="ARBA00006722"/>
    </source>
</evidence>
<dbReference type="SMART" id="SM00505">
    <property type="entry name" value="Knot1"/>
    <property type="match status" value="1"/>
</dbReference>
<gene>
    <name evidence="9" type="ORF">ES288_A01G045600v1</name>
</gene>
<dbReference type="Pfam" id="PF00304">
    <property type="entry name" value="Gamma-thionin"/>
    <property type="match status" value="1"/>
</dbReference>
<dbReference type="SUPFAM" id="SSF57095">
    <property type="entry name" value="Scorpion toxin-like"/>
    <property type="match status" value="1"/>
</dbReference>
<keyword evidence="7" id="KW-0812">Transmembrane</keyword>
<dbReference type="PANTHER" id="PTHR33147:SF39">
    <property type="entry name" value="DRO1 PROTEIN-RELATED"/>
    <property type="match status" value="1"/>
</dbReference>
<keyword evidence="10" id="KW-1185">Reference proteome</keyword>
<organism evidence="9 10">
    <name type="scientific">Gossypium darwinii</name>
    <name type="common">Darwin's cotton</name>
    <name type="synonym">Gossypium barbadense var. darwinii</name>
    <dbReference type="NCBI Taxonomy" id="34276"/>
    <lineage>
        <taxon>Eukaryota</taxon>
        <taxon>Viridiplantae</taxon>
        <taxon>Streptophyta</taxon>
        <taxon>Embryophyta</taxon>
        <taxon>Tracheophyta</taxon>
        <taxon>Spermatophyta</taxon>
        <taxon>Magnoliopsida</taxon>
        <taxon>eudicotyledons</taxon>
        <taxon>Gunneridae</taxon>
        <taxon>Pentapetalae</taxon>
        <taxon>rosids</taxon>
        <taxon>malvids</taxon>
        <taxon>Malvales</taxon>
        <taxon>Malvaceae</taxon>
        <taxon>Malvoideae</taxon>
        <taxon>Gossypium</taxon>
    </lineage>
</organism>
<evidence type="ECO:0000313" key="10">
    <source>
        <dbReference type="Proteomes" id="UP000323506"/>
    </source>
</evidence>
<keyword evidence="3" id="KW-0295">Fungicide</keyword>
<dbReference type="Proteomes" id="UP000323506">
    <property type="component" value="Chromosome A01"/>
</dbReference>
<dbReference type="PANTHER" id="PTHR33147">
    <property type="entry name" value="DEFENSIN-LIKE PROTEIN 1"/>
    <property type="match status" value="1"/>
</dbReference>
<evidence type="ECO:0000256" key="4">
    <source>
        <dbReference type="ARBA" id="ARBA00022729"/>
    </source>
</evidence>
<keyword evidence="7" id="KW-1133">Transmembrane helix</keyword>
<dbReference type="EMBL" id="CM017688">
    <property type="protein sequence ID" value="TYH29852.1"/>
    <property type="molecule type" value="Genomic_DNA"/>
</dbReference>
<evidence type="ECO:0000256" key="5">
    <source>
        <dbReference type="ARBA" id="ARBA00022821"/>
    </source>
</evidence>
<dbReference type="PROSITE" id="PS00940">
    <property type="entry name" value="GAMMA_THIONIN"/>
    <property type="match status" value="1"/>
</dbReference>
<keyword evidence="6" id="KW-1015">Disulfide bond</keyword>
<feature type="transmembrane region" description="Helical" evidence="7">
    <location>
        <begin position="36"/>
        <end position="55"/>
    </location>
</feature>
<evidence type="ECO:0000313" key="9">
    <source>
        <dbReference type="EMBL" id="TYH29852.1"/>
    </source>
</evidence>
<feature type="domain" description="Knottins-like" evidence="8">
    <location>
        <begin position="60"/>
        <end position="106"/>
    </location>
</feature>
<dbReference type="InterPro" id="IPR036574">
    <property type="entry name" value="Scorpion_toxin-like_sf"/>
</dbReference>
<evidence type="ECO:0000256" key="2">
    <source>
        <dbReference type="ARBA" id="ARBA00022529"/>
    </source>
</evidence>
<name>A0A5D2HI82_GOSDA</name>
<dbReference type="Gene3D" id="3.30.30.10">
    <property type="entry name" value="Knottin, scorpion toxin-like"/>
    <property type="match status" value="1"/>
</dbReference>
<evidence type="ECO:0000256" key="6">
    <source>
        <dbReference type="ARBA" id="ARBA00023157"/>
    </source>
</evidence>
<evidence type="ECO:0000259" key="8">
    <source>
        <dbReference type="SMART" id="SM00505"/>
    </source>
</evidence>
<accession>A0A5D2HI82</accession>
<evidence type="ECO:0000256" key="3">
    <source>
        <dbReference type="ARBA" id="ARBA00022577"/>
    </source>
</evidence>
<protein>
    <recommendedName>
        <fullName evidence="8">Knottins-like domain-containing protein</fullName>
    </recommendedName>
</protein>
<dbReference type="InterPro" id="IPR008176">
    <property type="entry name" value="Defensin_plant"/>
</dbReference>
<dbReference type="InterPro" id="IPR003614">
    <property type="entry name" value="Knottins"/>
</dbReference>
<sequence length="106" mass="12111">MYLNDMLSLHQKLSICLSHIFTLLIIFKMEKFSRSVLSLVIFMLVLLVTEMRPMAVEGRTCETKSSEYKGICLFDANCDSVCKVEPGFDGGHCHGFFRRCYCTKPS</sequence>
<proteinExistence type="inferred from homology"/>
<dbReference type="GO" id="GO:0031640">
    <property type="term" value="P:killing of cells of another organism"/>
    <property type="evidence" value="ECO:0007669"/>
    <property type="project" value="UniProtKB-KW"/>
</dbReference>
<dbReference type="AlphaFoldDB" id="A0A5D2HI82"/>
<dbReference type="PRINTS" id="PR00288">
    <property type="entry name" value="PUROTHIONIN"/>
</dbReference>
<keyword evidence="7" id="KW-0472">Membrane</keyword>
<keyword evidence="2" id="KW-0929">Antimicrobial</keyword>
<dbReference type="GO" id="GO:0050832">
    <property type="term" value="P:defense response to fungus"/>
    <property type="evidence" value="ECO:0007669"/>
    <property type="project" value="UniProtKB-KW"/>
</dbReference>
<keyword evidence="4" id="KW-0732">Signal</keyword>